<proteinExistence type="predicted"/>
<evidence type="ECO:0000313" key="2">
    <source>
        <dbReference type="WBParaSite" id="L893_g29768.t1"/>
    </source>
</evidence>
<dbReference type="AlphaFoldDB" id="A0A1I7ZUT8"/>
<accession>A0A1I7ZUT8</accession>
<reference evidence="2" key="1">
    <citation type="submission" date="2016-11" db="UniProtKB">
        <authorList>
            <consortium name="WormBaseParasite"/>
        </authorList>
    </citation>
    <scope>IDENTIFICATION</scope>
</reference>
<sequence>MTTLAVLAKTPSLKHIYTDFKRHVYWQLQANTFYPSDLCHPPLINMDVVDNILRKNDTIVGCHFNRPFRIALFWSRREAGWDQFMCTVFHFVIVVSVYFRVGIHIAKAESSSRSGKGVFPRKAVVFSGVTRSHSVQHAIGKPRVGREPTNYAARPSHPLATPLVIHSDSRVTAPVFSRDDLRLPDVAEENLISTFGTPSSPAKFIAAAFPHSRSPK</sequence>
<protein>
    <submittedName>
        <fullName evidence="2">Uncharacterized protein</fullName>
    </submittedName>
</protein>
<name>A0A1I7ZUT8_9BILA</name>
<dbReference type="WBParaSite" id="L893_g29768.t1">
    <property type="protein sequence ID" value="L893_g29768.t1"/>
    <property type="gene ID" value="L893_g29768"/>
</dbReference>
<evidence type="ECO:0000313" key="1">
    <source>
        <dbReference type="Proteomes" id="UP000095287"/>
    </source>
</evidence>
<dbReference type="Proteomes" id="UP000095287">
    <property type="component" value="Unplaced"/>
</dbReference>
<keyword evidence="1" id="KW-1185">Reference proteome</keyword>
<organism evidence="1 2">
    <name type="scientific">Steinernema glaseri</name>
    <dbReference type="NCBI Taxonomy" id="37863"/>
    <lineage>
        <taxon>Eukaryota</taxon>
        <taxon>Metazoa</taxon>
        <taxon>Ecdysozoa</taxon>
        <taxon>Nematoda</taxon>
        <taxon>Chromadorea</taxon>
        <taxon>Rhabditida</taxon>
        <taxon>Tylenchina</taxon>
        <taxon>Panagrolaimomorpha</taxon>
        <taxon>Strongyloidoidea</taxon>
        <taxon>Steinernematidae</taxon>
        <taxon>Steinernema</taxon>
    </lineage>
</organism>